<evidence type="ECO:0000256" key="3">
    <source>
        <dbReference type="ARBA" id="ARBA00022776"/>
    </source>
</evidence>
<feature type="region of interest" description="Disordered" evidence="7">
    <location>
        <begin position="288"/>
        <end position="330"/>
    </location>
</feature>
<evidence type="ECO:0000256" key="4">
    <source>
        <dbReference type="ARBA" id="ARBA00022829"/>
    </source>
</evidence>
<organism evidence="10 11">
    <name type="scientific">Stephania cephalantha</name>
    <dbReference type="NCBI Taxonomy" id="152367"/>
    <lineage>
        <taxon>Eukaryota</taxon>
        <taxon>Viridiplantae</taxon>
        <taxon>Streptophyta</taxon>
        <taxon>Embryophyta</taxon>
        <taxon>Tracheophyta</taxon>
        <taxon>Spermatophyta</taxon>
        <taxon>Magnoliopsida</taxon>
        <taxon>Ranunculales</taxon>
        <taxon>Menispermaceae</taxon>
        <taxon>Menispermoideae</taxon>
        <taxon>Cissampelideae</taxon>
        <taxon>Stephania</taxon>
    </lineage>
</organism>
<sequence length="643" mass="72208">MFYSHTFLARKSALGTVWIAAHLQHKLRKNHVTVTDISTAVDFIMFPEVPIALRLSAHLLLGVVRIYSKKVDYLHHDCTEALSRIKTAFASANDINLPEDATTAPFHSITLPETFELDALDLLDDWNFEGTLDNHLKSREDITMTDQAPGMGDPYVAFFINEDVTVATLPSEHTVNDDVSPMKEDAPPNSENIGADVPMQDPSNQSKELDQKLAEDRLYDGLSELDATMMDAHPNNLPDWIESDNVLPEEHEIVQQIINDKENISPVAQDISESGGRSMPFQLNPDSPPNLGFAPSFDNSNSHDMPGHVSPNLAIQPTPPEEKKRPRERKRKLIFDSTVVLSNDFMKKLLDNPSALVSKRRKLPCSALDVWKFKNRSRMEQNFFESSISGLHENLQVLSKEDFISSKVRKFVVEASSPERMRSRLPTPPRLPTPLPGIDNEIGRSRFPDHHHHEDSLPETRLSPLRNYEFTPPSDGNLWTVPETGNILEAEELPLDIPASVETNRSDIETPFTHMDGHSVMEETGLPTVQEFSSLNEDLYFLDADNTNNTPTGHEGNESHTLSVRTRAVAQYLKQQSPATEAPKDKSGTLSLNKILEGKTRKQCARMLYETLVLKNYGIIDVEQKEAYGDITLLLTPLTNAKF</sequence>
<comment type="caution">
    <text evidence="10">The sequence shown here is derived from an EMBL/GenBank/DDBJ whole genome shotgun (WGS) entry which is preliminary data.</text>
</comment>
<dbReference type="GO" id="GO:1990414">
    <property type="term" value="P:replication-born double-strand break repair via sister chromatid exchange"/>
    <property type="evidence" value="ECO:0007669"/>
    <property type="project" value="TreeGrafter"/>
</dbReference>
<dbReference type="GO" id="GO:0005634">
    <property type="term" value="C:nucleus"/>
    <property type="evidence" value="ECO:0007669"/>
    <property type="project" value="UniProtKB-SubCell"/>
</dbReference>
<comment type="subcellular location">
    <subcellularLocation>
        <location evidence="1">Nucleus</location>
    </subcellularLocation>
</comment>
<feature type="domain" description="Rad21/Rec8-like protein C-terminal eukaryotic" evidence="8">
    <location>
        <begin position="588"/>
        <end position="637"/>
    </location>
</feature>
<dbReference type="Pfam" id="PF04825">
    <property type="entry name" value="Rad21_Rec8_N"/>
    <property type="match status" value="1"/>
</dbReference>
<dbReference type="Pfam" id="PF04824">
    <property type="entry name" value="Rad21_Rec8"/>
    <property type="match status" value="1"/>
</dbReference>
<feature type="region of interest" description="Disordered" evidence="7">
    <location>
        <begin position="444"/>
        <end position="466"/>
    </location>
</feature>
<name>A0AAP0F7I6_9MAGN</name>
<dbReference type="CDD" id="cd21793">
    <property type="entry name" value="Rad21_Rec8_M_AtSYN1-like"/>
    <property type="match status" value="1"/>
</dbReference>
<feature type="compositionally biased region" description="Basic and acidic residues" evidence="7">
    <location>
        <begin position="174"/>
        <end position="186"/>
    </location>
</feature>
<dbReference type="InterPro" id="IPR006910">
    <property type="entry name" value="Rad21_Rec8_N"/>
</dbReference>
<feature type="domain" description="Rad21/Rec8-like protein N-terminal" evidence="9">
    <location>
        <begin position="1"/>
        <end position="102"/>
    </location>
</feature>
<keyword evidence="4" id="KW-0159">Chromosome partition</keyword>
<evidence type="ECO:0000256" key="2">
    <source>
        <dbReference type="ARBA" id="ARBA00009870"/>
    </source>
</evidence>
<comment type="similarity">
    <text evidence="2">Belongs to the rad21 family.</text>
</comment>
<dbReference type="InterPro" id="IPR023093">
    <property type="entry name" value="ScpA-like_C"/>
</dbReference>
<keyword evidence="11" id="KW-1185">Reference proteome</keyword>
<dbReference type="SUPFAM" id="SSF46785">
    <property type="entry name" value="Winged helix' DNA-binding domain"/>
    <property type="match status" value="1"/>
</dbReference>
<keyword evidence="3" id="KW-0132">Cell division</keyword>
<dbReference type="InterPro" id="IPR006909">
    <property type="entry name" value="Rad21/Rec8_C_eu"/>
</dbReference>
<dbReference type="Proteomes" id="UP001419268">
    <property type="component" value="Unassembled WGS sequence"/>
</dbReference>
<evidence type="ECO:0000313" key="10">
    <source>
        <dbReference type="EMBL" id="KAK9106181.1"/>
    </source>
</evidence>
<evidence type="ECO:0000313" key="11">
    <source>
        <dbReference type="Proteomes" id="UP001419268"/>
    </source>
</evidence>
<evidence type="ECO:0008006" key="12">
    <source>
        <dbReference type="Google" id="ProtNLM"/>
    </source>
</evidence>
<dbReference type="PANTHER" id="PTHR12585">
    <property type="entry name" value="SCC1 / RAD21 FAMILY MEMBER"/>
    <property type="match status" value="1"/>
</dbReference>
<feature type="region of interest" description="Disordered" evidence="7">
    <location>
        <begin position="173"/>
        <end position="209"/>
    </location>
</feature>
<keyword evidence="5" id="KW-0539">Nucleus</keyword>
<evidence type="ECO:0000256" key="1">
    <source>
        <dbReference type="ARBA" id="ARBA00004123"/>
    </source>
</evidence>
<proteinExistence type="inferred from homology"/>
<evidence type="ECO:0000256" key="7">
    <source>
        <dbReference type="SAM" id="MobiDB-lite"/>
    </source>
</evidence>
<dbReference type="InterPro" id="IPR036390">
    <property type="entry name" value="WH_DNA-bd_sf"/>
</dbReference>
<keyword evidence="3" id="KW-0131">Cell cycle</keyword>
<dbReference type="InterPro" id="IPR039781">
    <property type="entry name" value="Rad21/Rec8-like"/>
</dbReference>
<accession>A0AAP0F7I6</accession>
<comment type="subunit">
    <text evidence="6">Component of the cohesin complex.</text>
</comment>
<evidence type="ECO:0000256" key="6">
    <source>
        <dbReference type="ARBA" id="ARBA00064543"/>
    </source>
</evidence>
<evidence type="ECO:0000259" key="9">
    <source>
        <dbReference type="Pfam" id="PF04825"/>
    </source>
</evidence>
<dbReference type="AlphaFoldDB" id="A0AAP0F7I6"/>
<dbReference type="GO" id="GO:0003682">
    <property type="term" value="F:chromatin binding"/>
    <property type="evidence" value="ECO:0007669"/>
    <property type="project" value="TreeGrafter"/>
</dbReference>
<gene>
    <name evidence="10" type="ORF">Scep_023025</name>
</gene>
<dbReference type="Gene3D" id="1.10.10.580">
    <property type="entry name" value="Structural maintenance of chromosome 1. Chain E"/>
    <property type="match status" value="1"/>
</dbReference>
<dbReference type="GO" id="GO:0007059">
    <property type="term" value="P:chromosome segregation"/>
    <property type="evidence" value="ECO:0007669"/>
    <property type="project" value="UniProtKB-KW"/>
</dbReference>
<dbReference type="FunFam" id="1.10.10.580:FF:000002">
    <property type="entry name" value="Sister chromatid cohesion 1 protein 4"/>
    <property type="match status" value="1"/>
</dbReference>
<dbReference type="PANTHER" id="PTHR12585:SF55">
    <property type="entry name" value="SISTER CHROMATID COHESION 1 PROTEIN 3"/>
    <property type="match status" value="1"/>
</dbReference>
<dbReference type="GO" id="GO:0008278">
    <property type="term" value="C:cohesin complex"/>
    <property type="evidence" value="ECO:0007669"/>
    <property type="project" value="InterPro"/>
</dbReference>
<feature type="compositionally biased region" description="Basic and acidic residues" evidence="7">
    <location>
        <begin position="444"/>
        <end position="458"/>
    </location>
</feature>
<dbReference type="EMBL" id="JBBNAG010000009">
    <property type="protein sequence ID" value="KAK9106181.1"/>
    <property type="molecule type" value="Genomic_DNA"/>
</dbReference>
<dbReference type="GO" id="GO:0007062">
    <property type="term" value="P:sister chromatid cohesion"/>
    <property type="evidence" value="ECO:0007669"/>
    <property type="project" value="InterPro"/>
</dbReference>
<evidence type="ECO:0000259" key="8">
    <source>
        <dbReference type="Pfam" id="PF04824"/>
    </source>
</evidence>
<reference evidence="10 11" key="1">
    <citation type="submission" date="2024-01" db="EMBL/GenBank/DDBJ databases">
        <title>Genome assemblies of Stephania.</title>
        <authorList>
            <person name="Yang L."/>
        </authorList>
    </citation>
    <scope>NUCLEOTIDE SEQUENCE [LARGE SCALE GENOMIC DNA]</scope>
    <source>
        <strain evidence="10">JXDWG</strain>
        <tissue evidence="10">Leaf</tissue>
    </source>
</reference>
<protein>
    <recommendedName>
        <fullName evidence="12">Sister chromatid cohesion 1 protein 3</fullName>
    </recommendedName>
</protein>
<keyword evidence="3" id="KW-0498">Mitosis</keyword>
<evidence type="ECO:0000256" key="5">
    <source>
        <dbReference type="ARBA" id="ARBA00023242"/>
    </source>
</evidence>